<feature type="compositionally biased region" description="Low complexity" evidence="2">
    <location>
        <begin position="857"/>
        <end position="883"/>
    </location>
</feature>
<dbReference type="InterPro" id="IPR005062">
    <property type="entry name" value="SAC3/GANP/THP3_conserved"/>
</dbReference>
<feature type="region of interest" description="Disordered" evidence="2">
    <location>
        <begin position="990"/>
        <end position="1042"/>
    </location>
</feature>
<dbReference type="PANTHER" id="PTHR12436:SF3">
    <property type="entry name" value="GERMINAL-CENTER ASSOCIATED NUCLEAR PROTEIN"/>
    <property type="match status" value="1"/>
</dbReference>
<feature type="compositionally biased region" description="Polar residues" evidence="2">
    <location>
        <begin position="1"/>
        <end position="14"/>
    </location>
</feature>
<feature type="compositionally biased region" description="Polar residues" evidence="2">
    <location>
        <begin position="752"/>
        <end position="767"/>
    </location>
</feature>
<protein>
    <submittedName>
        <fullName evidence="4">Actin cytoskeleton and mitosis protein</fullName>
    </submittedName>
</protein>
<feature type="compositionally biased region" description="Low complexity" evidence="2">
    <location>
        <begin position="1342"/>
        <end position="1355"/>
    </location>
</feature>
<organism evidence="4 5">
    <name type="scientific">Sporothrix epigloea</name>
    <dbReference type="NCBI Taxonomy" id="1892477"/>
    <lineage>
        <taxon>Eukaryota</taxon>
        <taxon>Fungi</taxon>
        <taxon>Dikarya</taxon>
        <taxon>Ascomycota</taxon>
        <taxon>Pezizomycotina</taxon>
        <taxon>Sordariomycetes</taxon>
        <taxon>Sordariomycetidae</taxon>
        <taxon>Ophiostomatales</taxon>
        <taxon>Ophiostomataceae</taxon>
        <taxon>Sporothrix</taxon>
    </lineage>
</organism>
<dbReference type="Pfam" id="PF03399">
    <property type="entry name" value="SAC3_GANP"/>
    <property type="match status" value="1"/>
</dbReference>
<dbReference type="Gene3D" id="1.25.40.990">
    <property type="match status" value="1"/>
</dbReference>
<feature type="compositionally biased region" description="Polar residues" evidence="2">
    <location>
        <begin position="61"/>
        <end position="112"/>
    </location>
</feature>
<proteinExistence type="predicted"/>
<feature type="region of interest" description="Disordered" evidence="2">
    <location>
        <begin position="162"/>
        <end position="196"/>
    </location>
</feature>
<feature type="compositionally biased region" description="Low complexity" evidence="2">
    <location>
        <begin position="1006"/>
        <end position="1025"/>
    </location>
</feature>
<evidence type="ECO:0000259" key="3">
    <source>
        <dbReference type="Pfam" id="PF03399"/>
    </source>
</evidence>
<sequence length="1656" mass="177357">MSGPSANGSASATPPSNPFGAAPVNPFKAALAVTAASVPSNPFQATGKPAVSSPFAAALSQPATLSTTTSPFGAPITQQSAPSFSAQPLQPALSSAFQTSQPASTSPASNPFASLQQAATASTSLFGNAPALGAANGTPSIPQSKPVTAAFGQQSAASGTLTPLAQTGTSAPANPFLSSAKPSPAPTPILASSSTSAPFTTTFSASPSTAVGAASAVNFGAPATKHVAKRSSHFNTELVAPQRQAQGVAVPTPSNGFGAGNLGLTTMVNAPANNSKESPTDYAKKIIAQLQKDKLRPPKWPTDPGNPANASAIEAFWNTYGTYRDDVRKSLVKAGLIDDPKVRKRLDQAIDFKGICEEMCPEYEKIERIFQHNVMMAEKAESPDGTMWPSTPLMVKALTRSSAGQEAPLPMDVRTVAALKRTLDHLIDNVLSDDSRLPSVHNFLWDRTRAIRRDFIFHSNMSKEEMLQQIYCFETITRFHATSLHLLSQKGFAPEGFDQRQEREQLSKALLSLLQAYDDCKDRHIECVNECEFRAYFILLNAHDPNFQHKVAEWGMKLWYESDDVQTAMTLAQAMQSVWDWRGPIKPTAPTTTALGAFGTFFRIVASPQVSYTMACLAEMHFVHVRRGILRNMTRAYARARDSPKDLTIAALNSMLRFDTIDEAWEFVSANKLEFSSEDKATAYLVLDKSVQVSSMPIPQLFSHNLVERKRAGRSLPEALHSTVYEDAKYASPAQTSSTSQIKQSSDLFVDQSPSSRTPYPNANQGKVPTPFVPPAFQSTGSSTAQPATSATSLFATTPPSSTPFSSVPAMIGQKATSSSTTPAAPFGIFFQPSSNVAKTDDTPSLFQTTPITIASQSSAPSFSPASLFANPSSTTPASSPSKPGEPSNPIGNGASKAPSIFTAKSSLTSTEAPTASIFSQQSPTKTNLSSKPVEPAFTQPPADTSFLSLFPTPTAFNQDSKTSAPSASAASSLFSAAPVKTAEAGQTELGNKPAFLTENAPKPSPAASPFMPAAPSAATSLLKPNLPPKSPSPPPPHQITKKDLLNDFTQWYVKGDNGILSEFQDAIVEHLVRQTFEQFKHDEEERIQREEDERSWAEALRFKTYNLRIKFFYKWRRIARERALDRRARQARDELKAYRTAKRAEQRAAAEKAAAEERVREAEARRMVSKEVEFLKGLGYYDGFGASTRKRKVTVAGEDAGAEEQQRSRSVSTSIVGHQQSYDDKTTSQEVTQLPAERRRSSGVPVRSIRDGIISTVSRAKELFTSRMTTNGVSSNKSNHRGSIGSAASLEDAGSISGDSIYSVQSMRSSFSPDGSQVAYYRRSIPGKNRAHSFFTRVPSGTAPTATAGGDGLTPAKKVTNFMRYSKKASQFGLGGNGSSVSGSFGSSLGLPGARQQPATATASPSPSSLASFPASIAGSGVGARTGDVGGSKVRSSYWRLRAMGMVQMPNKQYLHESLALPMLQDGKRFPGVGNYGLPPVPAWNDGGTSDTKQIKGANELLDDFSINKDGGQLIDSDGEENEQVRAQRYTEETLRRTAMPPSRKRLFSDGNDAQNGAIGATTSYARASRVAAASTGATAAPFDSTALTESITSPPGAKKLRVLASPSARDTSALSEAERVIREMREMADAMDQGRDWFKEQTDLMKSGATAWDE</sequence>
<feature type="region of interest" description="Disordered" evidence="2">
    <location>
        <begin position="1386"/>
        <end position="1411"/>
    </location>
</feature>
<feature type="region of interest" description="Disordered" evidence="2">
    <location>
        <begin position="1336"/>
        <end position="1355"/>
    </location>
</feature>
<feature type="compositionally biased region" description="Polar residues" evidence="2">
    <location>
        <begin position="1209"/>
        <end position="1221"/>
    </location>
</feature>
<feature type="region of interest" description="Disordered" evidence="2">
    <location>
        <begin position="730"/>
        <end position="801"/>
    </location>
</feature>
<feature type="compositionally biased region" description="Pro residues" evidence="2">
    <location>
        <begin position="1026"/>
        <end position="1038"/>
    </location>
</feature>
<feature type="region of interest" description="Disordered" evidence="2">
    <location>
        <begin position="1"/>
        <end position="24"/>
    </location>
</feature>
<feature type="compositionally biased region" description="Low complexity" evidence="2">
    <location>
        <begin position="779"/>
        <end position="801"/>
    </location>
</feature>
<feature type="region of interest" description="Disordered" evidence="2">
    <location>
        <begin position="857"/>
        <end position="899"/>
    </location>
</feature>
<feature type="coiled-coil region" evidence="1">
    <location>
        <begin position="1122"/>
        <end position="1173"/>
    </location>
</feature>
<keyword evidence="5" id="KW-1185">Reference proteome</keyword>
<name>A0ABP0D9G0_9PEZI</name>
<evidence type="ECO:0000313" key="4">
    <source>
        <dbReference type="EMBL" id="CAK7264860.1"/>
    </source>
</evidence>
<dbReference type="Proteomes" id="UP001642501">
    <property type="component" value="Unassembled WGS sequence"/>
</dbReference>
<feature type="region of interest" description="Disordered" evidence="2">
    <location>
        <begin position="41"/>
        <end position="112"/>
    </location>
</feature>
<dbReference type="InterPro" id="IPR045107">
    <property type="entry name" value="SAC3/GANP/THP3"/>
</dbReference>
<gene>
    <name evidence="4" type="primary">SAC3</name>
    <name evidence="4" type="ORF">SEPCBS57363_001287</name>
</gene>
<dbReference type="PANTHER" id="PTHR12436">
    <property type="entry name" value="80 KDA MCM3-ASSOCIATED PROTEIN"/>
    <property type="match status" value="1"/>
</dbReference>
<accession>A0ABP0D9G0</accession>
<evidence type="ECO:0000256" key="2">
    <source>
        <dbReference type="SAM" id="MobiDB-lite"/>
    </source>
</evidence>
<reference evidence="4 5" key="1">
    <citation type="submission" date="2024-01" db="EMBL/GenBank/DDBJ databases">
        <authorList>
            <person name="Allen C."/>
            <person name="Tagirdzhanova G."/>
        </authorList>
    </citation>
    <scope>NUCLEOTIDE SEQUENCE [LARGE SCALE GENOMIC DNA]</scope>
    <source>
        <strain evidence="4 5">CBS 573.63</strain>
    </source>
</reference>
<feature type="compositionally biased region" description="Polar residues" evidence="2">
    <location>
        <begin position="162"/>
        <end position="181"/>
    </location>
</feature>
<feature type="compositionally biased region" description="Low complexity" evidence="2">
    <location>
        <begin position="735"/>
        <end position="746"/>
    </location>
</feature>
<evidence type="ECO:0000256" key="1">
    <source>
        <dbReference type="SAM" id="Coils"/>
    </source>
</evidence>
<comment type="caution">
    <text evidence="4">The sequence shown here is derived from an EMBL/GenBank/DDBJ whole genome shotgun (WGS) entry which is preliminary data.</text>
</comment>
<feature type="domain" description="SAC3/GANP/THP3 conserved" evidence="3">
    <location>
        <begin position="359"/>
        <end position="676"/>
    </location>
</feature>
<evidence type="ECO:0000313" key="5">
    <source>
        <dbReference type="Proteomes" id="UP001642501"/>
    </source>
</evidence>
<dbReference type="EMBL" id="CAWUOM010000013">
    <property type="protein sequence ID" value="CAK7264860.1"/>
    <property type="molecule type" value="Genomic_DNA"/>
</dbReference>
<feature type="region of interest" description="Disordered" evidence="2">
    <location>
        <begin position="912"/>
        <end position="952"/>
    </location>
</feature>
<keyword evidence="1" id="KW-0175">Coiled coil</keyword>
<feature type="region of interest" description="Disordered" evidence="2">
    <location>
        <begin position="1197"/>
        <end position="1246"/>
    </location>
</feature>
<feature type="compositionally biased region" description="Polar residues" evidence="2">
    <location>
        <begin position="912"/>
        <end position="931"/>
    </location>
</feature>